<dbReference type="InterPro" id="IPR000182">
    <property type="entry name" value="GNAT_dom"/>
</dbReference>
<sequence length="340" mass="39696">MSEEIRRLTKEDISYYKKMQTGLDDDYMLWAFHRIIGGPNHLFGLFVSDELVALSGFTIFKDHYAMLGRLRTDHRHRKNGYGTQIVRYSLEQALSHPDVKWIGANTEQYNKASQAVLKKVGLPPVTLLYAAQSDSVDSLIIDESTRWKEVTEKAKKADWIRRTYLDPSFDKKVFPLEAYYPFPVSEELFEGSIDDWHYYENADQSRYVILWEEFKGTNYLHVVYPWSDFMEQSGLFRTIQEKLKVAQQKDSETVIWWDLSEAEAALLPTDHPFDLPSPWILHGLSKEALLSDDISESFERANTLIQNVEKELQDLEKILEKETETLEALEDQLNDYTSKE</sequence>
<protein>
    <submittedName>
        <fullName evidence="4">Acetyltransferase (GNAT) family protein</fullName>
    </submittedName>
</protein>
<dbReference type="EMBL" id="FOBL01000008">
    <property type="protein sequence ID" value="SEL72835.1"/>
    <property type="molecule type" value="Genomic_DNA"/>
</dbReference>
<reference evidence="4 5" key="1">
    <citation type="submission" date="2016-10" db="EMBL/GenBank/DDBJ databases">
        <authorList>
            <person name="de Groot N.N."/>
        </authorList>
    </citation>
    <scope>NUCLEOTIDE SEQUENCE [LARGE SCALE GENOMIC DNA]</scope>
    <source>
        <strain evidence="4 5">DSM 19182</strain>
    </source>
</reference>
<keyword evidence="4" id="KW-0808">Transferase</keyword>
<dbReference type="CDD" id="cd04301">
    <property type="entry name" value="NAT_SF"/>
    <property type="match status" value="1"/>
</dbReference>
<accession>A0A1H7SK01</accession>
<evidence type="ECO:0000313" key="6">
    <source>
        <dbReference type="Proteomes" id="UP000321425"/>
    </source>
</evidence>
<dbReference type="STRING" id="426703.SAMN04488100_10876"/>
<organism evidence="4 5">
    <name type="scientific">Alkalibacterium putridalgicola</name>
    <dbReference type="NCBI Taxonomy" id="426703"/>
    <lineage>
        <taxon>Bacteria</taxon>
        <taxon>Bacillati</taxon>
        <taxon>Bacillota</taxon>
        <taxon>Bacilli</taxon>
        <taxon>Lactobacillales</taxon>
        <taxon>Carnobacteriaceae</taxon>
        <taxon>Alkalibacterium</taxon>
    </lineage>
</organism>
<evidence type="ECO:0000313" key="4">
    <source>
        <dbReference type="EMBL" id="SEL72835.1"/>
    </source>
</evidence>
<proteinExistence type="predicted"/>
<feature type="domain" description="N-acetyltransferase" evidence="2">
    <location>
        <begin position="3"/>
        <end position="158"/>
    </location>
</feature>
<evidence type="ECO:0000313" key="3">
    <source>
        <dbReference type="EMBL" id="GEK88713.1"/>
    </source>
</evidence>
<dbReference type="Proteomes" id="UP000198548">
    <property type="component" value="Unassembled WGS sequence"/>
</dbReference>
<evidence type="ECO:0000256" key="1">
    <source>
        <dbReference type="SAM" id="Coils"/>
    </source>
</evidence>
<dbReference type="GO" id="GO:0016747">
    <property type="term" value="F:acyltransferase activity, transferring groups other than amino-acyl groups"/>
    <property type="evidence" value="ECO:0007669"/>
    <property type="project" value="InterPro"/>
</dbReference>
<dbReference type="Gene3D" id="3.40.630.30">
    <property type="match status" value="1"/>
</dbReference>
<dbReference type="Proteomes" id="UP000321425">
    <property type="component" value="Unassembled WGS sequence"/>
</dbReference>
<dbReference type="AlphaFoldDB" id="A0A1H7SK01"/>
<gene>
    <name evidence="3" type="ORF">APU01nite_07520</name>
    <name evidence="4" type="ORF">SAMN04488100_10876</name>
</gene>
<name>A0A1H7SK01_9LACT</name>
<reference evidence="3 6" key="2">
    <citation type="submission" date="2019-07" db="EMBL/GenBank/DDBJ databases">
        <title>Whole genome shotgun sequence of Alkalibacterium putridalgicola NBRC 103243.</title>
        <authorList>
            <person name="Hosoyama A."/>
            <person name="Uohara A."/>
            <person name="Ohji S."/>
            <person name="Ichikawa N."/>
        </authorList>
    </citation>
    <scope>NUCLEOTIDE SEQUENCE [LARGE SCALE GENOMIC DNA]</scope>
    <source>
        <strain evidence="3 6">NBRC 103243</strain>
    </source>
</reference>
<keyword evidence="6" id="KW-1185">Reference proteome</keyword>
<dbReference type="OrthoDB" id="2423856at2"/>
<dbReference type="InterPro" id="IPR016181">
    <property type="entry name" value="Acyl_CoA_acyltransferase"/>
</dbReference>
<dbReference type="PROSITE" id="PS51186">
    <property type="entry name" value="GNAT"/>
    <property type="match status" value="1"/>
</dbReference>
<dbReference type="SUPFAM" id="SSF55729">
    <property type="entry name" value="Acyl-CoA N-acyltransferases (Nat)"/>
    <property type="match status" value="1"/>
</dbReference>
<keyword evidence="1" id="KW-0175">Coiled coil</keyword>
<evidence type="ECO:0000259" key="2">
    <source>
        <dbReference type="PROSITE" id="PS51186"/>
    </source>
</evidence>
<feature type="coiled-coil region" evidence="1">
    <location>
        <begin position="298"/>
        <end position="339"/>
    </location>
</feature>
<evidence type="ECO:0000313" key="5">
    <source>
        <dbReference type="Proteomes" id="UP000198548"/>
    </source>
</evidence>
<dbReference type="EMBL" id="BJUX01000006">
    <property type="protein sequence ID" value="GEK88713.1"/>
    <property type="molecule type" value="Genomic_DNA"/>
</dbReference>
<dbReference type="RefSeq" id="WP_091487471.1">
    <property type="nucleotide sequence ID" value="NZ_BJUX01000006.1"/>
</dbReference>
<dbReference type="Pfam" id="PF00583">
    <property type="entry name" value="Acetyltransf_1"/>
    <property type="match status" value="1"/>
</dbReference>